<dbReference type="HAMAP" id="MF_00378">
    <property type="entry name" value="Exonuc_7_L"/>
    <property type="match status" value="1"/>
</dbReference>
<feature type="domain" description="Exonuclease VII large subunit C-terminal" evidence="5">
    <location>
        <begin position="123"/>
        <end position="300"/>
    </location>
</feature>
<keyword evidence="3" id="KW-0378">Hydrolase</keyword>
<evidence type="ECO:0000256" key="2">
    <source>
        <dbReference type="ARBA" id="ARBA00022722"/>
    </source>
</evidence>
<keyword evidence="1" id="KW-0963">Cytoplasm</keyword>
<feature type="non-terminal residue" evidence="7">
    <location>
        <position position="1"/>
    </location>
</feature>
<dbReference type="Gene3D" id="2.40.50.1010">
    <property type="match status" value="1"/>
</dbReference>
<dbReference type="AlphaFoldDB" id="A0A381YX33"/>
<accession>A0A381YX33</accession>
<evidence type="ECO:0000259" key="6">
    <source>
        <dbReference type="Pfam" id="PF13742"/>
    </source>
</evidence>
<proteinExistence type="inferred from homology"/>
<gene>
    <name evidence="7" type="ORF">METZ01_LOCUS133891</name>
</gene>
<evidence type="ECO:0000256" key="4">
    <source>
        <dbReference type="ARBA" id="ARBA00022839"/>
    </source>
</evidence>
<feature type="domain" description="OB-fold nucleic acid binding" evidence="6">
    <location>
        <begin position="6"/>
        <end position="98"/>
    </location>
</feature>
<evidence type="ECO:0000313" key="7">
    <source>
        <dbReference type="EMBL" id="SVA81037.1"/>
    </source>
</evidence>
<dbReference type="GO" id="GO:0008855">
    <property type="term" value="F:exodeoxyribonuclease VII activity"/>
    <property type="evidence" value="ECO:0007669"/>
    <property type="project" value="InterPro"/>
</dbReference>
<protein>
    <submittedName>
        <fullName evidence="7">Uncharacterized protein</fullName>
    </submittedName>
</protein>
<name>A0A381YX33_9ZZZZ</name>
<dbReference type="PANTHER" id="PTHR30008">
    <property type="entry name" value="EXODEOXYRIBONUCLEASE 7 LARGE SUBUNIT"/>
    <property type="match status" value="1"/>
</dbReference>
<reference evidence="7" key="1">
    <citation type="submission" date="2018-05" db="EMBL/GenBank/DDBJ databases">
        <authorList>
            <person name="Lanie J.A."/>
            <person name="Ng W.-L."/>
            <person name="Kazmierczak K.M."/>
            <person name="Andrzejewski T.M."/>
            <person name="Davidsen T.M."/>
            <person name="Wayne K.J."/>
            <person name="Tettelin H."/>
            <person name="Glass J.I."/>
            <person name="Rusch D."/>
            <person name="Podicherti R."/>
            <person name="Tsui H.-C.T."/>
            <person name="Winkler M.E."/>
        </authorList>
    </citation>
    <scope>NUCLEOTIDE SEQUENCE</scope>
</reference>
<evidence type="ECO:0000256" key="3">
    <source>
        <dbReference type="ARBA" id="ARBA00022801"/>
    </source>
</evidence>
<sequence length="400" mass="44778">VTKSHYSVSDLISKTRQILELSFKNIWVDGETSNVHYHSSGHIYFTLKDSLSEIRCAMFQHSNKFLRFKLEDGMRIMVYGVLSIFESRGQMQFVVEKLQVAGIGALYQAFEALKSKLEDEGIFSLEHKMPLNSIPRSVGIITSGEGAALRDIIHVLKRRSPFVNIIVRPARVQGTGAAEDISDGIMELSNNYNIDTIIIGRGGGSIEDLWAFNEEVLARTIFNCKTPIISAVGHETDYTIADFVADVRAATPSVAAEIICISKDEILQRFESLNNKMISSVISMIKSEYLKVENASDRLSMLQPLNKITFNKKWLSHSYNTITKLIIEKLESGDSQLIGYEKHLNSLGPKQVLDRGYSLAITKNTNQIIRSSKTLLEGDKFYLKTGDGSLEAEKISEIKL</sequence>
<dbReference type="Pfam" id="PF02601">
    <property type="entry name" value="Exonuc_VII_L"/>
    <property type="match status" value="1"/>
</dbReference>
<evidence type="ECO:0000256" key="1">
    <source>
        <dbReference type="ARBA" id="ARBA00022490"/>
    </source>
</evidence>
<dbReference type="GO" id="GO:0003676">
    <property type="term" value="F:nucleic acid binding"/>
    <property type="evidence" value="ECO:0007669"/>
    <property type="project" value="InterPro"/>
</dbReference>
<dbReference type="InterPro" id="IPR020579">
    <property type="entry name" value="Exonuc_VII_lsu_C"/>
</dbReference>
<dbReference type="PANTHER" id="PTHR30008:SF0">
    <property type="entry name" value="EXODEOXYRIBONUCLEASE 7 LARGE SUBUNIT"/>
    <property type="match status" value="1"/>
</dbReference>
<dbReference type="NCBIfam" id="TIGR00237">
    <property type="entry name" value="xseA"/>
    <property type="match status" value="1"/>
</dbReference>
<keyword evidence="2" id="KW-0540">Nuclease</keyword>
<dbReference type="CDD" id="cd04489">
    <property type="entry name" value="ExoVII_LU_OBF"/>
    <property type="match status" value="1"/>
</dbReference>
<dbReference type="InterPro" id="IPR025824">
    <property type="entry name" value="OB-fold_nuc-bd_dom"/>
</dbReference>
<keyword evidence="4" id="KW-0269">Exonuclease</keyword>
<dbReference type="GO" id="GO:0009318">
    <property type="term" value="C:exodeoxyribonuclease VII complex"/>
    <property type="evidence" value="ECO:0007669"/>
    <property type="project" value="InterPro"/>
</dbReference>
<evidence type="ECO:0000259" key="5">
    <source>
        <dbReference type="Pfam" id="PF02601"/>
    </source>
</evidence>
<dbReference type="InterPro" id="IPR003753">
    <property type="entry name" value="Exonuc_VII_L"/>
</dbReference>
<dbReference type="Pfam" id="PF13742">
    <property type="entry name" value="tRNA_anti_2"/>
    <property type="match status" value="1"/>
</dbReference>
<organism evidence="7">
    <name type="scientific">marine metagenome</name>
    <dbReference type="NCBI Taxonomy" id="408172"/>
    <lineage>
        <taxon>unclassified sequences</taxon>
        <taxon>metagenomes</taxon>
        <taxon>ecological metagenomes</taxon>
    </lineage>
</organism>
<dbReference type="EMBL" id="UINC01019170">
    <property type="protein sequence ID" value="SVA81037.1"/>
    <property type="molecule type" value="Genomic_DNA"/>
</dbReference>
<dbReference type="GO" id="GO:0006308">
    <property type="term" value="P:DNA catabolic process"/>
    <property type="evidence" value="ECO:0007669"/>
    <property type="project" value="InterPro"/>
</dbReference>